<protein>
    <recommendedName>
        <fullName evidence="4">Prepilin-type N-terminal cleavage/methylation domain-containing protein</fullName>
    </recommendedName>
</protein>
<evidence type="ECO:0000256" key="1">
    <source>
        <dbReference type="SAM" id="MobiDB-lite"/>
    </source>
</evidence>
<feature type="region of interest" description="Disordered" evidence="1">
    <location>
        <begin position="149"/>
        <end position="172"/>
    </location>
</feature>
<dbReference type="SUPFAM" id="SSF54523">
    <property type="entry name" value="Pili subunits"/>
    <property type="match status" value="1"/>
</dbReference>
<evidence type="ECO:0000313" key="3">
    <source>
        <dbReference type="Proteomes" id="UP000179164"/>
    </source>
</evidence>
<gene>
    <name evidence="2" type="ORF">A2898_03635</name>
</gene>
<reference evidence="2 3" key="1">
    <citation type="journal article" date="2016" name="Nat. Commun.">
        <title>Thousands of microbial genomes shed light on interconnected biogeochemical processes in an aquifer system.</title>
        <authorList>
            <person name="Anantharaman K."/>
            <person name="Brown C.T."/>
            <person name="Hug L.A."/>
            <person name="Sharon I."/>
            <person name="Castelle C.J."/>
            <person name="Probst A.J."/>
            <person name="Thomas B.C."/>
            <person name="Singh A."/>
            <person name="Wilkins M.J."/>
            <person name="Karaoz U."/>
            <person name="Brodie E.L."/>
            <person name="Williams K.H."/>
            <person name="Hubbard S.S."/>
            <person name="Banfield J.F."/>
        </authorList>
    </citation>
    <scope>NUCLEOTIDE SEQUENCE [LARGE SCALE GENOMIC DNA]</scope>
</reference>
<evidence type="ECO:0008006" key="4">
    <source>
        <dbReference type="Google" id="ProtNLM"/>
    </source>
</evidence>
<evidence type="ECO:0000313" key="2">
    <source>
        <dbReference type="EMBL" id="OGY84601.1"/>
    </source>
</evidence>
<comment type="caution">
    <text evidence="2">The sequence shown here is derived from an EMBL/GenBank/DDBJ whole genome shotgun (WGS) entry which is preliminary data.</text>
</comment>
<dbReference type="InterPro" id="IPR045584">
    <property type="entry name" value="Pilin-like"/>
</dbReference>
<sequence length="172" mass="19118">MKNMKSQHQNRKHNGFTLIELLVYLSITSVVLVVITSFVASTTKNAVESKVSTEIQQNARLLLSRMTYDIRIAEDFDDTNSDLNIDHGSLTVIQNAQPVSYSWDNGQVTFDDGSGPVALTTGLVNVTKFYFDRNGDTVTIQLTMEPKNMQASAPERSTISLSSTVTPRHLVY</sequence>
<dbReference type="InterPro" id="IPR012902">
    <property type="entry name" value="N_methyl_site"/>
</dbReference>
<proteinExistence type="predicted"/>
<dbReference type="AlphaFoldDB" id="A0A1G2B601"/>
<dbReference type="EMBL" id="MHKE01000006">
    <property type="protein sequence ID" value="OGY84601.1"/>
    <property type="molecule type" value="Genomic_DNA"/>
</dbReference>
<feature type="compositionally biased region" description="Polar residues" evidence="1">
    <location>
        <begin position="149"/>
        <end position="166"/>
    </location>
</feature>
<dbReference type="Pfam" id="PF07963">
    <property type="entry name" value="N_methyl"/>
    <property type="match status" value="1"/>
</dbReference>
<dbReference type="Proteomes" id="UP000179164">
    <property type="component" value="Unassembled WGS sequence"/>
</dbReference>
<dbReference type="STRING" id="1798543.A2898_03635"/>
<organism evidence="2 3">
    <name type="scientific">Candidatus Kerfeldbacteria bacterium RIFCSPLOWO2_01_FULL_48_11</name>
    <dbReference type="NCBI Taxonomy" id="1798543"/>
    <lineage>
        <taxon>Bacteria</taxon>
        <taxon>Candidatus Kerfeldiibacteriota</taxon>
    </lineage>
</organism>
<name>A0A1G2B601_9BACT</name>
<accession>A0A1G2B601</accession>